<dbReference type="PANTHER" id="PTHR30222">
    <property type="entry name" value="SPERMIDINE/PUTRESCINE-BINDING PERIPLASMIC PROTEIN"/>
    <property type="match status" value="1"/>
</dbReference>
<dbReference type="KEGG" id="vck:PG915_16475"/>
<dbReference type="Pfam" id="PF13416">
    <property type="entry name" value="SBP_bac_8"/>
    <property type="match status" value="1"/>
</dbReference>
<name>A0AAU8BS74_9VIBR</name>
<evidence type="ECO:0000256" key="4">
    <source>
        <dbReference type="ARBA" id="ARBA00022764"/>
    </source>
</evidence>
<dbReference type="GO" id="GO:0019808">
    <property type="term" value="F:polyamine binding"/>
    <property type="evidence" value="ECO:0007669"/>
    <property type="project" value="InterPro"/>
</dbReference>
<evidence type="ECO:0000256" key="3">
    <source>
        <dbReference type="ARBA" id="ARBA00022729"/>
    </source>
</evidence>
<dbReference type="SUPFAM" id="SSF53850">
    <property type="entry name" value="Periplasmic binding protein-like II"/>
    <property type="match status" value="1"/>
</dbReference>
<dbReference type="InterPro" id="IPR006059">
    <property type="entry name" value="SBP"/>
</dbReference>
<keyword evidence="4" id="KW-0574">Periplasm</keyword>
<sequence>MSEEVIQNIETEHHLHIEETYFSDESVRDELLLSKRRNSIDLVVIESVRLNMLADQGAMQPLTEIRTQLKPRFDNRWFEQCGDYGIPYAWGTSGLLYRKSAFEKPIDSWQQLIEPQEQLRGRVSMYYHPVDLIGAALLAVNKDPFTDDIDDLKLAYQALKKQRAYLNSTEYVLDAIDDPSLLDKTDLAFGFSGDDYVLNEFNTDPDGEWQYVVPKEGTFVWVECLAVPSGIITKPQTKQAIDYLTRPDVAAKNAQDSWFSTPNSNVKRYLDQDYLSDPVINPSPELIEKSYTHREISDHALSVRQRIVKELK</sequence>
<dbReference type="PRINTS" id="PR00909">
    <property type="entry name" value="SPERMDNBNDNG"/>
</dbReference>
<dbReference type="GO" id="GO:0015846">
    <property type="term" value="P:polyamine transport"/>
    <property type="evidence" value="ECO:0007669"/>
    <property type="project" value="InterPro"/>
</dbReference>
<evidence type="ECO:0000313" key="5">
    <source>
        <dbReference type="EMBL" id="XCD18372.1"/>
    </source>
</evidence>
<protein>
    <submittedName>
        <fullName evidence="5">PotD/PotF family extracellular solute-binding protein</fullName>
    </submittedName>
</protein>
<evidence type="ECO:0000256" key="2">
    <source>
        <dbReference type="ARBA" id="ARBA00022448"/>
    </source>
</evidence>
<keyword evidence="3" id="KW-0732">Signal</keyword>
<dbReference type="RefSeq" id="WP_353499517.1">
    <property type="nucleotide sequence ID" value="NZ_CP115921.1"/>
</dbReference>
<comment type="subcellular location">
    <subcellularLocation>
        <location evidence="1">Periplasm</location>
    </subcellularLocation>
</comment>
<proteinExistence type="predicted"/>
<gene>
    <name evidence="5" type="ORF">PG915_16475</name>
</gene>
<dbReference type="Gene3D" id="3.40.190.10">
    <property type="entry name" value="Periplasmic binding protein-like II"/>
    <property type="match status" value="2"/>
</dbReference>
<keyword evidence="2" id="KW-0813">Transport</keyword>
<accession>A0AAU8BS74</accession>
<dbReference type="AlphaFoldDB" id="A0AAU8BS74"/>
<evidence type="ECO:0000256" key="1">
    <source>
        <dbReference type="ARBA" id="ARBA00004418"/>
    </source>
</evidence>
<dbReference type="InterPro" id="IPR001188">
    <property type="entry name" value="Sperm_putr-bd"/>
</dbReference>
<reference evidence="5" key="1">
    <citation type="submission" date="2023-01" db="EMBL/GenBank/DDBJ databases">
        <title>Vibrio sp. CB1-14 genome sequencing.</title>
        <authorList>
            <person name="Otstavnykh N."/>
            <person name="Isaeva M."/>
            <person name="Meleshko D."/>
        </authorList>
    </citation>
    <scope>NUCLEOTIDE SEQUENCE</scope>
    <source>
        <strain evidence="5">CB1-14</strain>
    </source>
</reference>
<dbReference type="EMBL" id="CP115921">
    <property type="protein sequence ID" value="XCD18372.1"/>
    <property type="molecule type" value="Genomic_DNA"/>
</dbReference>
<dbReference type="PANTHER" id="PTHR30222:SF12">
    <property type="entry name" value="NORSPERMIDINE SENSOR"/>
    <property type="match status" value="1"/>
</dbReference>
<organism evidence="5">
    <name type="scientific">Vibrio chaetopteri</name>
    <dbReference type="NCBI Taxonomy" id="3016528"/>
    <lineage>
        <taxon>Bacteria</taxon>
        <taxon>Pseudomonadati</taxon>
        <taxon>Pseudomonadota</taxon>
        <taxon>Gammaproteobacteria</taxon>
        <taxon>Vibrionales</taxon>
        <taxon>Vibrionaceae</taxon>
        <taxon>Vibrio</taxon>
    </lineage>
</organism>
<dbReference type="GO" id="GO:0042597">
    <property type="term" value="C:periplasmic space"/>
    <property type="evidence" value="ECO:0007669"/>
    <property type="project" value="UniProtKB-SubCell"/>
</dbReference>